<accession>A0A1M7UGJ4</accession>
<protein>
    <submittedName>
        <fullName evidence="7">Amino acid/amide ABC transporter membrane protein 2, HAAT family</fullName>
    </submittedName>
</protein>
<feature type="transmembrane region" description="Helical" evidence="6">
    <location>
        <begin position="107"/>
        <end position="125"/>
    </location>
</feature>
<proteinExistence type="predicted"/>
<evidence type="ECO:0000256" key="3">
    <source>
        <dbReference type="ARBA" id="ARBA00022692"/>
    </source>
</evidence>
<dbReference type="PANTHER" id="PTHR30482:SF17">
    <property type="entry name" value="ABC TRANSPORTER ATP-BINDING PROTEIN"/>
    <property type="match status" value="1"/>
</dbReference>
<dbReference type="CDD" id="cd06581">
    <property type="entry name" value="TM_PBP1_LivM_like"/>
    <property type="match status" value="1"/>
</dbReference>
<dbReference type="AlphaFoldDB" id="A0A1M7UGJ4"/>
<dbReference type="GO" id="GO:0015658">
    <property type="term" value="F:branched-chain amino acid transmembrane transporter activity"/>
    <property type="evidence" value="ECO:0007669"/>
    <property type="project" value="InterPro"/>
</dbReference>
<keyword evidence="5 6" id="KW-0472">Membrane</keyword>
<reference evidence="8" key="1">
    <citation type="submission" date="2016-11" db="EMBL/GenBank/DDBJ databases">
        <authorList>
            <person name="Varghese N."/>
            <person name="Submissions S."/>
        </authorList>
    </citation>
    <scope>NUCLEOTIDE SEQUENCE [LARGE SCALE GENOMIC DNA]</scope>
    <source>
        <strain evidence="8">GAS401</strain>
    </source>
</reference>
<feature type="transmembrane region" description="Helical" evidence="6">
    <location>
        <begin position="243"/>
        <end position="265"/>
    </location>
</feature>
<feature type="transmembrane region" description="Helical" evidence="6">
    <location>
        <begin position="31"/>
        <end position="49"/>
    </location>
</feature>
<organism evidence="7 8">
    <name type="scientific">Bradyrhizobium erythrophlei</name>
    <dbReference type="NCBI Taxonomy" id="1437360"/>
    <lineage>
        <taxon>Bacteria</taxon>
        <taxon>Pseudomonadati</taxon>
        <taxon>Pseudomonadota</taxon>
        <taxon>Alphaproteobacteria</taxon>
        <taxon>Hyphomicrobiales</taxon>
        <taxon>Nitrobacteraceae</taxon>
        <taxon>Bradyrhizobium</taxon>
    </lineage>
</organism>
<evidence type="ECO:0000256" key="5">
    <source>
        <dbReference type="ARBA" id="ARBA00023136"/>
    </source>
</evidence>
<evidence type="ECO:0000313" key="8">
    <source>
        <dbReference type="Proteomes" id="UP000184096"/>
    </source>
</evidence>
<evidence type="ECO:0000313" key="7">
    <source>
        <dbReference type="EMBL" id="SHN82025.1"/>
    </source>
</evidence>
<dbReference type="PANTHER" id="PTHR30482">
    <property type="entry name" value="HIGH-AFFINITY BRANCHED-CHAIN AMINO ACID TRANSPORT SYSTEM PERMEASE"/>
    <property type="match status" value="1"/>
</dbReference>
<dbReference type="InterPro" id="IPR043428">
    <property type="entry name" value="LivM-like"/>
</dbReference>
<evidence type="ECO:0000256" key="1">
    <source>
        <dbReference type="ARBA" id="ARBA00004651"/>
    </source>
</evidence>
<feature type="transmembrane region" description="Helical" evidence="6">
    <location>
        <begin position="154"/>
        <end position="178"/>
    </location>
</feature>
<evidence type="ECO:0000256" key="4">
    <source>
        <dbReference type="ARBA" id="ARBA00022989"/>
    </source>
</evidence>
<dbReference type="GO" id="GO:0005886">
    <property type="term" value="C:plasma membrane"/>
    <property type="evidence" value="ECO:0007669"/>
    <property type="project" value="UniProtKB-SubCell"/>
</dbReference>
<name>A0A1M7UGJ4_9BRAD</name>
<evidence type="ECO:0000256" key="2">
    <source>
        <dbReference type="ARBA" id="ARBA00022475"/>
    </source>
</evidence>
<dbReference type="OrthoDB" id="9804361at2"/>
<keyword evidence="4 6" id="KW-1133">Transmembrane helix</keyword>
<dbReference type="InterPro" id="IPR001851">
    <property type="entry name" value="ABC_transp_permease"/>
</dbReference>
<keyword evidence="3 6" id="KW-0812">Transmembrane</keyword>
<dbReference type="RefSeq" id="WP_072821868.1">
    <property type="nucleotide sequence ID" value="NZ_LT670849.1"/>
</dbReference>
<evidence type="ECO:0000256" key="6">
    <source>
        <dbReference type="SAM" id="Phobius"/>
    </source>
</evidence>
<dbReference type="EMBL" id="LT670849">
    <property type="protein sequence ID" value="SHN82025.1"/>
    <property type="molecule type" value="Genomic_DNA"/>
</dbReference>
<keyword evidence="2" id="KW-1003">Cell membrane</keyword>
<dbReference type="Pfam" id="PF02653">
    <property type="entry name" value="BPD_transp_2"/>
    <property type="match status" value="1"/>
</dbReference>
<keyword evidence="8" id="KW-1185">Reference proteome</keyword>
<feature type="transmembrane region" description="Helical" evidence="6">
    <location>
        <begin position="277"/>
        <end position="299"/>
    </location>
</feature>
<comment type="subcellular location">
    <subcellularLocation>
        <location evidence="1">Cell membrane</location>
        <topology evidence="1">Multi-pass membrane protein</topology>
    </subcellularLocation>
</comment>
<feature type="transmembrane region" description="Helical" evidence="6">
    <location>
        <begin position="81"/>
        <end position="100"/>
    </location>
</feature>
<gene>
    <name evidence="7" type="ORF">SAMN05444170_4978</name>
</gene>
<sequence>MKWVAIAIFAVLALSLPFVAGDFYINLASQIFIAAIFALSLNLLVGFGGMTSLGHASYLGVAAYLCALLTTRYGFGHGPAALISILGTVATAAFFGVIALRATGLGFLMITLALSQVLWGLAYRMSDVTNGDNGVTGVTRPAPFGISLDSAISFYWFALAVTVLAFIMMTIFVSSSFGSSLKGVRDQPRRMAALGFNPWMIRWITFIYAGFWGAIAGLLYVYYNKYIHPTSLSTTSSAEALLGVIAGGSGTLAGPAVGAALVLLLKNYASAYIERWNMLLGLVFLFIVLVMPTGIVPGLQELTERFRGRSS</sequence>
<dbReference type="Proteomes" id="UP000184096">
    <property type="component" value="Chromosome I"/>
</dbReference>
<feature type="transmembrane region" description="Helical" evidence="6">
    <location>
        <begin position="199"/>
        <end position="223"/>
    </location>
</feature>